<gene>
    <name evidence="4" type="ORF">PVAR5_6044</name>
</gene>
<dbReference type="GO" id="GO:0005938">
    <property type="term" value="C:cell cortex"/>
    <property type="evidence" value="ECO:0007669"/>
    <property type="project" value="InterPro"/>
</dbReference>
<accession>V5FI15</accession>
<dbReference type="SUPFAM" id="SSF53335">
    <property type="entry name" value="S-adenosyl-L-methionine-dependent methyltransferases"/>
    <property type="match status" value="1"/>
</dbReference>
<dbReference type="eggNOG" id="ENOG502QWQU">
    <property type="taxonomic scope" value="Eukaryota"/>
</dbReference>
<feature type="compositionally biased region" description="Acidic residues" evidence="2">
    <location>
        <begin position="573"/>
        <end position="585"/>
    </location>
</feature>
<feature type="region of interest" description="Disordered" evidence="2">
    <location>
        <begin position="381"/>
        <end position="412"/>
    </location>
</feature>
<feature type="coiled-coil region" evidence="1">
    <location>
        <begin position="215"/>
        <end position="365"/>
    </location>
</feature>
<comment type="caution">
    <text evidence="4">The sequence shown here is derived from an EMBL/GenBank/DDBJ whole genome shotgun (WGS) entry which is preliminary data.</text>
</comment>
<dbReference type="SMART" id="SM00233">
    <property type="entry name" value="PH"/>
    <property type="match status" value="1"/>
</dbReference>
<feature type="compositionally biased region" description="Polar residues" evidence="2">
    <location>
        <begin position="1350"/>
        <end position="1374"/>
    </location>
</feature>
<feature type="region of interest" description="Disordered" evidence="2">
    <location>
        <begin position="1"/>
        <end position="31"/>
    </location>
</feature>
<protein>
    <submittedName>
        <fullName evidence="4">Nuclear migration protein (ApsA), putative</fullName>
    </submittedName>
</protein>
<feature type="compositionally biased region" description="Low complexity" evidence="2">
    <location>
        <begin position="752"/>
        <end position="769"/>
    </location>
</feature>
<dbReference type="GO" id="GO:0032065">
    <property type="term" value="P:maintenance of protein location in cell cortex"/>
    <property type="evidence" value="ECO:0007669"/>
    <property type="project" value="InterPro"/>
</dbReference>
<dbReference type="InterPro" id="IPR029063">
    <property type="entry name" value="SAM-dependent_MTases_sf"/>
</dbReference>
<feature type="compositionally biased region" description="Basic and acidic residues" evidence="2">
    <location>
        <begin position="455"/>
        <end position="464"/>
    </location>
</feature>
<dbReference type="EMBL" id="BAUL01000197">
    <property type="protein sequence ID" value="GAD97369.1"/>
    <property type="molecule type" value="Genomic_DNA"/>
</dbReference>
<feature type="compositionally biased region" description="Polar residues" evidence="2">
    <location>
        <begin position="609"/>
        <end position="620"/>
    </location>
</feature>
<proteinExistence type="predicted"/>
<dbReference type="InterPro" id="IPR024774">
    <property type="entry name" value="PH_dom-Mcp5-type"/>
</dbReference>
<dbReference type="PROSITE" id="PS50003">
    <property type="entry name" value="PH_DOMAIN"/>
    <property type="match status" value="1"/>
</dbReference>
<dbReference type="Pfam" id="PF12814">
    <property type="entry name" value="Mcp5_PH"/>
    <property type="match status" value="1"/>
</dbReference>
<reference evidence="5" key="1">
    <citation type="journal article" date="2014" name="Genome Announc.">
        <title>Draft genome sequence of the formaldehyde-resistant fungus Byssochlamys spectabilis No. 5 (anamorph Paecilomyces variotii No. 5) (NBRC109023).</title>
        <authorList>
            <person name="Oka T."/>
            <person name="Ekino K."/>
            <person name="Fukuda K."/>
            <person name="Nomura Y."/>
        </authorList>
    </citation>
    <scope>NUCLEOTIDE SEQUENCE [LARGE SCALE GENOMIC DNA]</scope>
    <source>
        <strain evidence="5">No. 5 / NBRC 109023</strain>
    </source>
</reference>
<feature type="domain" description="PH" evidence="3">
    <location>
        <begin position="1215"/>
        <end position="1326"/>
    </location>
</feature>
<dbReference type="PANTHER" id="PTHR28190:SF1">
    <property type="entry name" value="NUCLEAR MIGRATION PROTEIN NUM1"/>
    <property type="match status" value="1"/>
</dbReference>
<feature type="coiled-coil region" evidence="1">
    <location>
        <begin position="68"/>
        <end position="112"/>
    </location>
</feature>
<feature type="region of interest" description="Disordered" evidence="2">
    <location>
        <begin position="723"/>
        <end position="812"/>
    </location>
</feature>
<feature type="region of interest" description="Disordered" evidence="2">
    <location>
        <begin position="652"/>
        <end position="685"/>
    </location>
</feature>
<dbReference type="SUPFAM" id="SSF50729">
    <property type="entry name" value="PH domain-like"/>
    <property type="match status" value="1"/>
</dbReference>
<dbReference type="CDD" id="cd02440">
    <property type="entry name" value="AdoMet_MTases"/>
    <property type="match status" value="1"/>
</dbReference>
<dbReference type="InParanoid" id="V5FI15"/>
<feature type="compositionally biased region" description="Polar residues" evidence="2">
    <location>
        <begin position="532"/>
        <end position="546"/>
    </location>
</feature>
<dbReference type="Gene3D" id="3.40.50.150">
    <property type="entry name" value="Vaccinia Virus protein VP39"/>
    <property type="match status" value="1"/>
</dbReference>
<dbReference type="InterPro" id="IPR011993">
    <property type="entry name" value="PH-like_dom_sf"/>
</dbReference>
<feature type="compositionally biased region" description="Pro residues" evidence="2">
    <location>
        <begin position="397"/>
        <end position="406"/>
    </location>
</feature>
<dbReference type="OrthoDB" id="2149224at2759"/>
<dbReference type="HOGENOM" id="CLU_001023_0_0_1"/>
<name>V5FI15_BYSSN</name>
<dbReference type="GO" id="GO:0000226">
    <property type="term" value="P:microtubule cytoskeleton organization"/>
    <property type="evidence" value="ECO:0007669"/>
    <property type="project" value="TreeGrafter"/>
</dbReference>
<feature type="compositionally biased region" description="Polar residues" evidence="2">
    <location>
        <begin position="172"/>
        <end position="184"/>
    </location>
</feature>
<organism evidence="4 5">
    <name type="scientific">Byssochlamys spectabilis (strain No. 5 / NBRC 109023)</name>
    <name type="common">Paecilomyces variotii</name>
    <dbReference type="NCBI Taxonomy" id="1356009"/>
    <lineage>
        <taxon>Eukaryota</taxon>
        <taxon>Fungi</taxon>
        <taxon>Dikarya</taxon>
        <taxon>Ascomycota</taxon>
        <taxon>Pezizomycotina</taxon>
        <taxon>Eurotiomycetes</taxon>
        <taxon>Eurotiomycetidae</taxon>
        <taxon>Eurotiales</taxon>
        <taxon>Thermoascaceae</taxon>
        <taxon>Paecilomyces</taxon>
    </lineage>
</organism>
<dbReference type="Gene3D" id="2.30.29.30">
    <property type="entry name" value="Pleckstrin-homology domain (PH domain)/Phosphotyrosine-binding domain (PTB)"/>
    <property type="match status" value="1"/>
</dbReference>
<dbReference type="PANTHER" id="PTHR28190">
    <property type="entry name" value="NUCLEAR MIGRATION PROTEIN NUM1"/>
    <property type="match status" value="1"/>
</dbReference>
<feature type="region of interest" description="Disordered" evidence="2">
    <location>
        <begin position="455"/>
        <end position="637"/>
    </location>
</feature>
<keyword evidence="5" id="KW-1185">Reference proteome</keyword>
<feature type="region of interest" description="Disordered" evidence="2">
    <location>
        <begin position="1044"/>
        <end position="1181"/>
    </location>
</feature>
<keyword evidence="1" id="KW-0175">Coiled coil</keyword>
<feature type="compositionally biased region" description="Polar residues" evidence="2">
    <location>
        <begin position="1141"/>
        <end position="1160"/>
    </location>
</feature>
<feature type="coiled-coil region" evidence="1">
    <location>
        <begin position="1455"/>
        <end position="1482"/>
    </location>
</feature>
<dbReference type="CDD" id="cd13365">
    <property type="entry name" value="PH_PLC_plant-like"/>
    <property type="match status" value="1"/>
</dbReference>
<dbReference type="GO" id="GO:0005543">
    <property type="term" value="F:phospholipid binding"/>
    <property type="evidence" value="ECO:0007669"/>
    <property type="project" value="InterPro"/>
</dbReference>
<feature type="compositionally biased region" description="Low complexity" evidence="2">
    <location>
        <begin position="1059"/>
        <end position="1073"/>
    </location>
</feature>
<feature type="region of interest" description="Disordered" evidence="2">
    <location>
        <begin position="977"/>
        <end position="1010"/>
    </location>
</feature>
<feature type="region of interest" description="Disordered" evidence="2">
    <location>
        <begin position="1331"/>
        <end position="1417"/>
    </location>
</feature>
<feature type="compositionally biased region" description="Polar residues" evidence="2">
    <location>
        <begin position="667"/>
        <end position="676"/>
    </location>
</feature>
<dbReference type="Pfam" id="PF13489">
    <property type="entry name" value="Methyltransf_23"/>
    <property type="match status" value="1"/>
</dbReference>
<feature type="compositionally biased region" description="Basic and acidic residues" evidence="2">
    <location>
        <begin position="478"/>
        <end position="501"/>
    </location>
</feature>
<sequence>MTASIPDPSIDSALERELGGSGAAFDSAMDDPFVSASDERVVPRDSHRYSTFDTQLFSLNASSPAQAKRALEAHLAETEKRLEDASRLGTALVQQQKELSDKLKEVEHQQDESEIGPELRRKLVDLEKEYNEIGRESARAFLAPKRLVSGAEENGLATPSVELKSPASPALFSSQAVNSPSKVSVPSRKQRNQPSSRIHDIEFATEISTSLLAQVRQLQALLAEREETLKSVNLEKSRLELEAEGFSQRIRALDESEQRYKDENWSLETQTHELMAAIKDAAERENRLNSSLSAMTEEKNATQRELEELKQVNSKLAEEQAATQKAHDAELHLLRRNLNAGDAEKLTLQSKVEELTSQNQELAKAVAMRLRQQETDATHLFTPIHEPEMDDQSTPENSPPVSPNKPTPRHNHLESETLRSSLGHAHRMIQNLKSNIHREKTEKIELKRMLQDARDELETKRREAQAPQAAPKRSNRFNKQEAFKKPPRPEMLGHGKRRTEIEIDEPDWEDHVSEVSPTRSAVSRRPNGSHVAPSTTDPSSAYQTATENDDAFETAHERETTTESEAFQTGIESMDDGETTDELTETEDRHAGPVHRRMPSALTLRQAGDRTSFQSTASTSADEDEGPYSPIPAHPQRYRLKMNRGAFKRIRPSGEAPMASESDGGSARNSPATSFQELAAPAGQSLFAELGELETPGSEGEFDLPARSRTASLASTPRFAAAYDSRRQSEVDMPPVPRPVMVDSGMMTEPWETASTAGTATEGSSTPTAPMTPQKADEPRLVNSATQWTPLRASPAPNGEHLATVPTPPKTIWDESVPGAHREVEDTESTAPEPPVMEVSPILAEEVAPVAPTVPSLTLSSVFTQTTEPVLVAKPEVAERETQTQSVPELIVSPVYTEQPEPSPPISPVAPVQSVPQLSFSTIHSTETVPVQPITPSVVAGGFSAVEEDASAGRPATAVQAKNATRNAPVLVAPDADVEEDASEEKPAENDTALPLGDISGNAAPRDMKSAPKYVNADHGAQTILSSKQIDQLLLDREAARTIPSRPISSRSDQAREITSAAATPKAKTSVTVLESVPTFQPTPKRPGSAASQRSATANHPPLPADHRQAIAAAQKEGAQNTPGSMGPPLAPASAYKQTRPRTPNDQASQTTSNSKYTSVRTTGTRRGSQHSRRSSVSSFASELNERFNMNSDPTPATHGYGPGTDPRMIQAITQTMIGEFLWKYTRKTVGGDMSNTRHRRYFWVHPYTRTLYWSEQDPQTAGKSELKAKSVAIEAVRVITDDNPYPPGLHRKSLEVVTPGRRVKFTAATSQRHETWYNALSYLLLRSNGDDSEDPDNITPDDIDEFNPTYRTTSRQTNSRMSFSSYNSRTARNTMKPRAGSAMSMRTAATPGRASPALSAPQSSTVRGPEQARSASRLSTVINTTLRGSFSSLRGRHSHVEDNYDATVADHDSAEDLRHVIERQEREADRLENVRACCDGKHDVSALSRTSRRSRVVSILDFISESNLKDQAEVRVYPICKLLLSDTILQDTILHIRAVALAPTGQRNLEQIILFSVSVRASPRGVFRNMGSEASPTVRERVVALFEPTFLLYGSSYEYVRTCLEAVFLRGELLSPIFRTGKLRDEAFGRFWLKFSAVDPDAPPKPPQGSAALIPPLLARASGTVLDIGPGSGTQIPLLKDVPAIRTIYGAEPCVGLHNELRSRIFAANLQDKYRILSCGVEKQSLIPALQKAGVDVPSVQDKTAGGVFDTILCVRVLCSVPDPEGTIADLYDMLKPGGQILVTEHVVNSWRSPKGSVFARLAQVVYHLLGWRFFMGDCCMNRDTAKSLRRAAEKDGGWEVDELEEHFGWSPLMYISGRLVKKA</sequence>
<feature type="region of interest" description="Disordered" evidence="2">
    <location>
        <begin position="172"/>
        <end position="196"/>
    </location>
</feature>
<evidence type="ECO:0000259" key="3">
    <source>
        <dbReference type="PROSITE" id="PS50003"/>
    </source>
</evidence>
<dbReference type="InterPro" id="IPR053005">
    <property type="entry name" value="Nuclear_Pos-Cytoskel_Interact"/>
</dbReference>
<evidence type="ECO:0000256" key="1">
    <source>
        <dbReference type="SAM" id="Coils"/>
    </source>
</evidence>
<evidence type="ECO:0000313" key="5">
    <source>
        <dbReference type="Proteomes" id="UP000018001"/>
    </source>
</evidence>
<evidence type="ECO:0000313" key="4">
    <source>
        <dbReference type="EMBL" id="GAD97369.1"/>
    </source>
</evidence>
<evidence type="ECO:0000256" key="2">
    <source>
        <dbReference type="SAM" id="MobiDB-lite"/>
    </source>
</evidence>
<dbReference type="GO" id="GO:0015631">
    <property type="term" value="F:tubulin binding"/>
    <property type="evidence" value="ECO:0007669"/>
    <property type="project" value="TreeGrafter"/>
</dbReference>
<dbReference type="GO" id="GO:0005739">
    <property type="term" value="C:mitochondrion"/>
    <property type="evidence" value="ECO:0007669"/>
    <property type="project" value="TreeGrafter"/>
</dbReference>
<dbReference type="InterPro" id="IPR001849">
    <property type="entry name" value="PH_domain"/>
</dbReference>
<dbReference type="Proteomes" id="UP000018001">
    <property type="component" value="Unassembled WGS sequence"/>
</dbReference>
<feature type="compositionally biased region" description="Acidic residues" evidence="2">
    <location>
        <begin position="1331"/>
        <end position="1346"/>
    </location>
</feature>